<organism evidence="1">
    <name type="scientific">marine sediment metagenome</name>
    <dbReference type="NCBI Taxonomy" id="412755"/>
    <lineage>
        <taxon>unclassified sequences</taxon>
        <taxon>metagenomes</taxon>
        <taxon>ecological metagenomes</taxon>
    </lineage>
</organism>
<protein>
    <recommendedName>
        <fullName evidence="2">Zinc-ribbon domain-containing protein</fullName>
    </recommendedName>
</protein>
<evidence type="ECO:0008006" key="2">
    <source>
        <dbReference type="Google" id="ProtNLM"/>
    </source>
</evidence>
<proteinExistence type="predicted"/>
<dbReference type="AlphaFoldDB" id="X1EB38"/>
<reference evidence="1" key="1">
    <citation type="journal article" date="2014" name="Front. Microbiol.">
        <title>High frequency of phylogenetically diverse reductive dehalogenase-homologous genes in deep subseafloor sedimentary metagenomes.</title>
        <authorList>
            <person name="Kawai M."/>
            <person name="Futagami T."/>
            <person name="Toyoda A."/>
            <person name="Takaki Y."/>
            <person name="Nishi S."/>
            <person name="Hori S."/>
            <person name="Arai W."/>
            <person name="Tsubouchi T."/>
            <person name="Morono Y."/>
            <person name="Uchiyama I."/>
            <person name="Ito T."/>
            <person name="Fujiyama A."/>
            <person name="Inagaki F."/>
            <person name="Takami H."/>
        </authorList>
    </citation>
    <scope>NUCLEOTIDE SEQUENCE</scope>
    <source>
        <strain evidence="1">Expedition CK06-06</strain>
    </source>
</reference>
<evidence type="ECO:0000313" key="1">
    <source>
        <dbReference type="EMBL" id="GAH17570.1"/>
    </source>
</evidence>
<gene>
    <name evidence="1" type="ORF">S01H4_55185</name>
</gene>
<comment type="caution">
    <text evidence="1">The sequence shown here is derived from an EMBL/GenBank/DDBJ whole genome shotgun (WGS) entry which is preliminary data.</text>
</comment>
<name>X1EB38_9ZZZZ</name>
<dbReference type="EMBL" id="BART01031825">
    <property type="protein sequence ID" value="GAH17570.1"/>
    <property type="molecule type" value="Genomic_DNA"/>
</dbReference>
<sequence>MLAPDPKYIKSCPRCGIEVPTICKYCWSCGKVLDTRLIEPSKPLKEAEDQNTDFDVSTLDPDVRRRLGERLGKIIREELDTPKEAEHK</sequence>
<accession>X1EB38</accession>